<accession>A0AC59YJK4</accession>
<gene>
    <name evidence="1" type="ORF">MRATA1EN22A_LOCUS6750</name>
</gene>
<evidence type="ECO:0000313" key="2">
    <source>
        <dbReference type="Proteomes" id="UP001162501"/>
    </source>
</evidence>
<evidence type="ECO:0000313" key="1">
    <source>
        <dbReference type="EMBL" id="CAM9737481.1"/>
    </source>
</evidence>
<organism evidence="1 2">
    <name type="scientific">Rangifer tarandus platyrhynchus</name>
    <name type="common">Svalbard reindeer</name>
    <dbReference type="NCBI Taxonomy" id="3082113"/>
    <lineage>
        <taxon>Eukaryota</taxon>
        <taxon>Metazoa</taxon>
        <taxon>Chordata</taxon>
        <taxon>Craniata</taxon>
        <taxon>Vertebrata</taxon>
        <taxon>Euteleostomi</taxon>
        <taxon>Mammalia</taxon>
        <taxon>Eutheria</taxon>
        <taxon>Laurasiatheria</taxon>
        <taxon>Artiodactyla</taxon>
        <taxon>Ruminantia</taxon>
        <taxon>Pecora</taxon>
        <taxon>Cervidae</taxon>
        <taxon>Odocoileinae</taxon>
        <taxon>Rangifer</taxon>
    </lineage>
</organism>
<dbReference type="Proteomes" id="UP001162501">
    <property type="component" value="Chromosome 16"/>
</dbReference>
<sequence>MTRKWSKELPDGGQGGRGDGGWGGMWMPLPTGSSPWAEDTVLFLLPPPHQHIRLVGGQGKVNVSDRDLIAGTG</sequence>
<dbReference type="EMBL" id="OX596100">
    <property type="protein sequence ID" value="CAM9737481.1"/>
    <property type="molecule type" value="Genomic_DNA"/>
</dbReference>
<name>A0AC59YJK4_RANTA</name>
<reference evidence="1" key="1">
    <citation type="submission" date="2023-05" db="EMBL/GenBank/DDBJ databases">
        <authorList>
            <consortium name="ELIXIR-Norway"/>
        </authorList>
    </citation>
    <scope>NUCLEOTIDE SEQUENCE</scope>
</reference>
<protein>
    <submittedName>
        <fullName evidence="1">Uncharacterized protein</fullName>
    </submittedName>
</protein>
<reference evidence="1" key="2">
    <citation type="submission" date="2025-03" db="EMBL/GenBank/DDBJ databases">
        <authorList>
            <consortium name="ELIXIR-Norway"/>
            <consortium name="Elixir Norway"/>
        </authorList>
    </citation>
    <scope>NUCLEOTIDE SEQUENCE</scope>
</reference>
<proteinExistence type="predicted"/>